<feature type="transmembrane region" description="Helical" evidence="6">
    <location>
        <begin position="94"/>
        <end position="111"/>
    </location>
</feature>
<feature type="transmembrane region" description="Helical" evidence="6">
    <location>
        <begin position="165"/>
        <end position="183"/>
    </location>
</feature>
<evidence type="ECO:0000313" key="9">
    <source>
        <dbReference type="Proteomes" id="UP000827092"/>
    </source>
</evidence>
<dbReference type="AlphaFoldDB" id="A0AAV6U9Q8"/>
<organism evidence="8 9">
    <name type="scientific">Oedothorax gibbosus</name>
    <dbReference type="NCBI Taxonomy" id="931172"/>
    <lineage>
        <taxon>Eukaryota</taxon>
        <taxon>Metazoa</taxon>
        <taxon>Ecdysozoa</taxon>
        <taxon>Arthropoda</taxon>
        <taxon>Chelicerata</taxon>
        <taxon>Arachnida</taxon>
        <taxon>Araneae</taxon>
        <taxon>Araneomorphae</taxon>
        <taxon>Entelegynae</taxon>
        <taxon>Araneoidea</taxon>
        <taxon>Linyphiidae</taxon>
        <taxon>Erigoninae</taxon>
        <taxon>Oedothorax</taxon>
    </lineage>
</organism>
<keyword evidence="4 6" id="KW-0472">Membrane</keyword>
<evidence type="ECO:0000259" key="7">
    <source>
        <dbReference type="Pfam" id="PF24456"/>
    </source>
</evidence>
<sequence length="407" mass="46344">MISLKRLYHRTSIYLRDYIFDRNKSSEIVESKTQEETSTTSRRGVYNSILSNPLESYFLTAVKLLIWEQPYLSAFAFVTLNIFYWLIVAWNRRFFSILSIFWIFLFLYKSLHDFCWPNVTVPSTEKEATGSYSLSDASRITNDIMVKMSILFKDVWKLRKENRGLFCSLMCGFFSFLAFVGRIFPGVLIVYVIVLCLTLGPGIMLHLIPETLFEQFNGFFSESESRGKCKSPATTSDRDSDLEEFIPELSATNLRQLSLNEDGLGLPSLGQTSNQDSLLIPEFGEESLESEDLSLYQGLGSFPSVEEENESDLDEDNSDKIVLQKQTTEMSFNPTHFKQDSSSSESDLFTEGLTFSKKQEPPTSPSKSTTTPKAEDSKKQMTTDLLSLSDEDDLADFEILEDTDIPT</sequence>
<feature type="region of interest" description="Disordered" evidence="5">
    <location>
        <begin position="328"/>
        <end position="392"/>
    </location>
</feature>
<evidence type="ECO:0000256" key="3">
    <source>
        <dbReference type="ARBA" id="ARBA00022989"/>
    </source>
</evidence>
<dbReference type="Proteomes" id="UP000827092">
    <property type="component" value="Unassembled WGS sequence"/>
</dbReference>
<dbReference type="InterPro" id="IPR052114">
    <property type="entry name" value="ER_autophagy_membrane_reg"/>
</dbReference>
<feature type="compositionally biased region" description="Polar residues" evidence="5">
    <location>
        <begin position="328"/>
        <end position="347"/>
    </location>
</feature>
<dbReference type="EMBL" id="JAFNEN010000567">
    <property type="protein sequence ID" value="KAG8180341.1"/>
    <property type="molecule type" value="Genomic_DNA"/>
</dbReference>
<dbReference type="InterPro" id="IPR057282">
    <property type="entry name" value="RETREG1-3-like_RHD"/>
</dbReference>
<evidence type="ECO:0000256" key="4">
    <source>
        <dbReference type="ARBA" id="ARBA00023136"/>
    </source>
</evidence>
<keyword evidence="2 6" id="KW-0812">Transmembrane</keyword>
<protein>
    <recommendedName>
        <fullName evidence="7">RETREG1-3/ARL6IP-like N-terminal reticulon-homology domain-containing protein</fullName>
    </recommendedName>
</protein>
<evidence type="ECO:0000256" key="6">
    <source>
        <dbReference type="SAM" id="Phobius"/>
    </source>
</evidence>
<comment type="caution">
    <text evidence="8">The sequence shown here is derived from an EMBL/GenBank/DDBJ whole genome shotgun (WGS) entry which is preliminary data.</text>
</comment>
<feature type="transmembrane region" description="Helical" evidence="6">
    <location>
        <begin position="71"/>
        <end position="88"/>
    </location>
</feature>
<keyword evidence="3 6" id="KW-1133">Transmembrane helix</keyword>
<gene>
    <name evidence="8" type="ORF">JTE90_016373</name>
</gene>
<dbReference type="Pfam" id="PF24456">
    <property type="entry name" value="RHD_RETREG1-3"/>
    <property type="match status" value="1"/>
</dbReference>
<evidence type="ECO:0000256" key="5">
    <source>
        <dbReference type="SAM" id="MobiDB-lite"/>
    </source>
</evidence>
<evidence type="ECO:0000256" key="2">
    <source>
        <dbReference type="ARBA" id="ARBA00022692"/>
    </source>
</evidence>
<feature type="transmembrane region" description="Helical" evidence="6">
    <location>
        <begin position="189"/>
        <end position="208"/>
    </location>
</feature>
<reference evidence="8 9" key="1">
    <citation type="journal article" date="2022" name="Nat. Ecol. Evol.">
        <title>A masculinizing supergene underlies an exaggerated male reproductive morph in a spider.</title>
        <authorList>
            <person name="Hendrickx F."/>
            <person name="De Corte Z."/>
            <person name="Sonet G."/>
            <person name="Van Belleghem S.M."/>
            <person name="Kostlbacher S."/>
            <person name="Vangestel C."/>
        </authorList>
    </citation>
    <scope>NUCLEOTIDE SEQUENCE [LARGE SCALE GENOMIC DNA]</scope>
    <source>
        <strain evidence="8">W744_W776</strain>
    </source>
</reference>
<keyword evidence="9" id="KW-1185">Reference proteome</keyword>
<feature type="domain" description="RETREG1-3/ARL6IP-like N-terminal reticulon-homology" evidence="7">
    <location>
        <begin position="53"/>
        <end position="217"/>
    </location>
</feature>
<dbReference type="GO" id="GO:0016020">
    <property type="term" value="C:membrane"/>
    <property type="evidence" value="ECO:0007669"/>
    <property type="project" value="UniProtKB-SubCell"/>
</dbReference>
<accession>A0AAV6U9Q8</accession>
<proteinExistence type="predicted"/>
<name>A0AAV6U9Q8_9ARAC</name>
<dbReference type="PANTHER" id="PTHR20952">
    <property type="entry name" value="ADP-RIBOSYLATION-LIKE FACTOR 6-INTERACTING PROTEIN"/>
    <property type="match status" value="1"/>
</dbReference>
<evidence type="ECO:0000313" key="8">
    <source>
        <dbReference type="EMBL" id="KAG8180341.1"/>
    </source>
</evidence>
<dbReference type="PANTHER" id="PTHR20952:SF4">
    <property type="entry name" value="RETICULOPHAGY REGULATOR 2"/>
    <property type="match status" value="1"/>
</dbReference>
<comment type="subcellular location">
    <subcellularLocation>
        <location evidence="1">Membrane</location>
        <topology evidence="1">Multi-pass membrane protein</topology>
    </subcellularLocation>
</comment>
<evidence type="ECO:0000256" key="1">
    <source>
        <dbReference type="ARBA" id="ARBA00004141"/>
    </source>
</evidence>
<dbReference type="GO" id="GO:0005783">
    <property type="term" value="C:endoplasmic reticulum"/>
    <property type="evidence" value="ECO:0007669"/>
    <property type="project" value="UniProtKB-ARBA"/>
</dbReference>